<comment type="caution">
    <text evidence="1">The sequence shown here is derived from an EMBL/GenBank/DDBJ whole genome shotgun (WGS) entry which is preliminary data.</text>
</comment>
<evidence type="ECO:0000313" key="1">
    <source>
        <dbReference type="EMBL" id="CAG8614607.1"/>
    </source>
</evidence>
<gene>
    <name evidence="1" type="ORF">DHETER_LOCUS7773</name>
</gene>
<accession>A0ACA9MUA3</accession>
<dbReference type="EMBL" id="CAJVPU010011423">
    <property type="protein sequence ID" value="CAG8614607.1"/>
    <property type="molecule type" value="Genomic_DNA"/>
</dbReference>
<evidence type="ECO:0000313" key="2">
    <source>
        <dbReference type="Proteomes" id="UP000789702"/>
    </source>
</evidence>
<sequence length="329" mass="37970">QPLSLDKDPLLLDDECSLDESSINSKPFSDEESQNTITETSTTSQQNIIAKRKSNSNLQNNNSNKKSKQEKVGNDNLEQCTSTFEITTSTTNLASYLRTIHRLSKTSPLLPLKLVNHQKPLPNKKQNRITSRILAWIVDDIQPFNVLVNERFQDILHETEPQIQFLDEDLVKQNLFKSVIIKRLQKDLIKDKERNVRNNAKALEKLLLDDDKLLRIQELVELLGLFAHVTTIVEETLTYLIICNVHDKIELSFDEYWEEPGPEKYIAARLDPRFKNLGFEPAKFELTKDELKHKMMESIKNNNYSLPNNNSPTLLLSSLFEEITHKSCP</sequence>
<organism evidence="1 2">
    <name type="scientific">Dentiscutata heterogama</name>
    <dbReference type="NCBI Taxonomy" id="1316150"/>
    <lineage>
        <taxon>Eukaryota</taxon>
        <taxon>Fungi</taxon>
        <taxon>Fungi incertae sedis</taxon>
        <taxon>Mucoromycota</taxon>
        <taxon>Glomeromycotina</taxon>
        <taxon>Glomeromycetes</taxon>
        <taxon>Diversisporales</taxon>
        <taxon>Gigasporaceae</taxon>
        <taxon>Dentiscutata</taxon>
    </lineage>
</organism>
<proteinExistence type="predicted"/>
<dbReference type="Proteomes" id="UP000789702">
    <property type="component" value="Unassembled WGS sequence"/>
</dbReference>
<name>A0ACA9MUA3_9GLOM</name>
<reference evidence="1" key="1">
    <citation type="submission" date="2021-06" db="EMBL/GenBank/DDBJ databases">
        <authorList>
            <person name="Kallberg Y."/>
            <person name="Tangrot J."/>
            <person name="Rosling A."/>
        </authorList>
    </citation>
    <scope>NUCLEOTIDE SEQUENCE</scope>
    <source>
        <strain evidence="1">IL203A</strain>
    </source>
</reference>
<keyword evidence="2" id="KW-1185">Reference proteome</keyword>
<protein>
    <submittedName>
        <fullName evidence="1">1157_t:CDS:1</fullName>
    </submittedName>
</protein>
<feature type="non-terminal residue" evidence="1">
    <location>
        <position position="329"/>
    </location>
</feature>
<feature type="non-terminal residue" evidence="1">
    <location>
        <position position="1"/>
    </location>
</feature>